<organism evidence="6 7">
    <name type="scientific">Micromonospora krabiensis</name>
    <dbReference type="NCBI Taxonomy" id="307121"/>
    <lineage>
        <taxon>Bacteria</taxon>
        <taxon>Bacillati</taxon>
        <taxon>Actinomycetota</taxon>
        <taxon>Actinomycetes</taxon>
        <taxon>Micromonosporales</taxon>
        <taxon>Micromonosporaceae</taxon>
        <taxon>Micromonospora</taxon>
    </lineage>
</organism>
<keyword evidence="3" id="KW-0238">DNA-binding</keyword>
<dbReference type="GO" id="GO:0003700">
    <property type="term" value="F:DNA-binding transcription factor activity"/>
    <property type="evidence" value="ECO:0007669"/>
    <property type="project" value="InterPro"/>
</dbReference>
<dbReference type="STRING" id="307121.GA0070620_0615"/>
<reference evidence="7" key="1">
    <citation type="submission" date="2016-06" db="EMBL/GenBank/DDBJ databases">
        <authorList>
            <person name="Varghese N."/>
        </authorList>
    </citation>
    <scope>NUCLEOTIDE SEQUENCE [LARGE SCALE GENOMIC DNA]</scope>
    <source>
        <strain evidence="7">DSM 45344</strain>
    </source>
</reference>
<dbReference type="InterPro" id="IPR005119">
    <property type="entry name" value="LysR_subst-bd"/>
</dbReference>
<accession>A0A1C3MXV2</accession>
<name>A0A1C3MXV2_9ACTN</name>
<evidence type="ECO:0000259" key="5">
    <source>
        <dbReference type="PROSITE" id="PS50931"/>
    </source>
</evidence>
<keyword evidence="2" id="KW-0805">Transcription regulation</keyword>
<evidence type="ECO:0000256" key="3">
    <source>
        <dbReference type="ARBA" id="ARBA00023125"/>
    </source>
</evidence>
<dbReference type="Gene3D" id="1.10.10.10">
    <property type="entry name" value="Winged helix-like DNA-binding domain superfamily/Winged helix DNA-binding domain"/>
    <property type="match status" value="1"/>
</dbReference>
<dbReference type="InterPro" id="IPR036390">
    <property type="entry name" value="WH_DNA-bd_sf"/>
</dbReference>
<feature type="domain" description="HTH lysR-type" evidence="5">
    <location>
        <begin position="4"/>
        <end position="61"/>
    </location>
</feature>
<dbReference type="Pfam" id="PF00126">
    <property type="entry name" value="HTH_1"/>
    <property type="match status" value="1"/>
</dbReference>
<dbReference type="Gene3D" id="3.40.190.10">
    <property type="entry name" value="Periplasmic binding protein-like II"/>
    <property type="match status" value="2"/>
</dbReference>
<dbReference type="PROSITE" id="PS50931">
    <property type="entry name" value="HTH_LYSR"/>
    <property type="match status" value="1"/>
</dbReference>
<dbReference type="PATRIC" id="fig|307121.4.peg.629"/>
<dbReference type="SUPFAM" id="SSF53850">
    <property type="entry name" value="Periplasmic binding protein-like II"/>
    <property type="match status" value="1"/>
</dbReference>
<evidence type="ECO:0000313" key="7">
    <source>
        <dbReference type="Proteomes" id="UP000199393"/>
    </source>
</evidence>
<dbReference type="EMBL" id="LT598496">
    <property type="protein sequence ID" value="SBV25145.1"/>
    <property type="molecule type" value="Genomic_DNA"/>
</dbReference>
<evidence type="ECO:0000256" key="1">
    <source>
        <dbReference type="ARBA" id="ARBA00009437"/>
    </source>
</evidence>
<keyword evidence="4" id="KW-0804">Transcription</keyword>
<evidence type="ECO:0000256" key="2">
    <source>
        <dbReference type="ARBA" id="ARBA00023015"/>
    </source>
</evidence>
<dbReference type="SUPFAM" id="SSF46785">
    <property type="entry name" value="Winged helix' DNA-binding domain"/>
    <property type="match status" value="1"/>
</dbReference>
<dbReference type="PRINTS" id="PR00039">
    <property type="entry name" value="HTHLYSR"/>
</dbReference>
<dbReference type="InterPro" id="IPR000847">
    <property type="entry name" value="LysR_HTH_N"/>
</dbReference>
<dbReference type="RefSeq" id="WP_091588367.1">
    <property type="nucleotide sequence ID" value="NZ_JBHRWG010000002.1"/>
</dbReference>
<dbReference type="InterPro" id="IPR036388">
    <property type="entry name" value="WH-like_DNA-bd_sf"/>
</dbReference>
<dbReference type="Pfam" id="PF03466">
    <property type="entry name" value="LysR_substrate"/>
    <property type="match status" value="1"/>
</dbReference>
<dbReference type="Proteomes" id="UP000199393">
    <property type="component" value="Chromosome I"/>
</dbReference>
<gene>
    <name evidence="6" type="ORF">GA0070620_0615</name>
</gene>
<dbReference type="AlphaFoldDB" id="A0A1C3MXV2"/>
<protein>
    <submittedName>
        <fullName evidence="6">LysR substrate binding domain-containing protein</fullName>
    </submittedName>
</protein>
<dbReference type="GO" id="GO:0032993">
    <property type="term" value="C:protein-DNA complex"/>
    <property type="evidence" value="ECO:0007669"/>
    <property type="project" value="TreeGrafter"/>
</dbReference>
<dbReference type="OrthoDB" id="79118at2"/>
<dbReference type="PANTHER" id="PTHR30346">
    <property type="entry name" value="TRANSCRIPTIONAL DUAL REGULATOR HCAR-RELATED"/>
    <property type="match status" value="1"/>
</dbReference>
<dbReference type="PANTHER" id="PTHR30346:SF0">
    <property type="entry name" value="HCA OPERON TRANSCRIPTIONAL ACTIVATOR HCAR"/>
    <property type="match status" value="1"/>
</dbReference>
<evidence type="ECO:0000256" key="4">
    <source>
        <dbReference type="ARBA" id="ARBA00023163"/>
    </source>
</evidence>
<comment type="similarity">
    <text evidence="1">Belongs to the LysR transcriptional regulatory family.</text>
</comment>
<evidence type="ECO:0000313" key="6">
    <source>
        <dbReference type="EMBL" id="SBV25145.1"/>
    </source>
</evidence>
<proteinExistence type="inferred from homology"/>
<keyword evidence="7" id="KW-1185">Reference proteome</keyword>
<dbReference type="GO" id="GO:0003677">
    <property type="term" value="F:DNA binding"/>
    <property type="evidence" value="ECO:0007669"/>
    <property type="project" value="UniProtKB-KW"/>
</dbReference>
<dbReference type="FunFam" id="1.10.10.10:FF:000001">
    <property type="entry name" value="LysR family transcriptional regulator"/>
    <property type="match status" value="1"/>
</dbReference>
<sequence length="268" mass="28549">MDRPEVRDLVYFVAVAEQRHFGRAAQQLGMAQPPLSRAISRLERRLGIRLFDRTSRRVDLTGAGEVFLRESGKVLAALDAGIRRTQQAARPRRLVLAAPAGTGVGLLAETLEAYRNGPDPVPVEVLFTTDQGAAVRDGTADAAFMCSSDDLGGLDTVDLLDETPVALLAAGHPLAERDSLTVDDLRRDDRFREQVPPVGLDELLDRVALGELVVLSGASATGRLGSSVVAVPVRDVPARQIVLAWPAAAPSAARDQFVHVAVAVAARG</sequence>